<reference evidence="1" key="1">
    <citation type="submission" date="2018-06" db="EMBL/GenBank/DDBJ databases">
        <authorList>
            <person name="Zhirakovskaya E."/>
        </authorList>
    </citation>
    <scope>NUCLEOTIDE SEQUENCE</scope>
</reference>
<dbReference type="AlphaFoldDB" id="A0A3B1E5G1"/>
<dbReference type="EMBL" id="UOGL01000165">
    <property type="protein sequence ID" value="VAX38127.1"/>
    <property type="molecule type" value="Genomic_DNA"/>
</dbReference>
<proteinExistence type="predicted"/>
<accession>A0A3B1E5G1</accession>
<protein>
    <submittedName>
        <fullName evidence="1">Uncharacterized protein</fullName>
    </submittedName>
</protein>
<name>A0A3B1E5G1_9ZZZZ</name>
<sequence>MNCNEFEQQLDTHIGKRPLGAIAELAGHASQCRQCLESWNGALRLEESLSQWNRGIPEIDIVESVISQIKRDLHQASPDIVKTSQPNLFLSRQSMCKNEEATFSEKSSVLAVVTVVLMLATGLFLFPSSSSRLVEGPSVVMEKTSDISENNSTSPGIKSFAKDAGVAYFSLAQHAVDVFADASLFVPDSSEIQIPNLLQTKDIPLPLNGLMEAIESDIKPIQSDFRKAIDFLLISTPDQAS</sequence>
<evidence type="ECO:0000313" key="1">
    <source>
        <dbReference type="EMBL" id="VAX38127.1"/>
    </source>
</evidence>
<gene>
    <name evidence="1" type="ORF">MNBD_PLANCTO02-803</name>
</gene>
<organism evidence="1">
    <name type="scientific">hydrothermal vent metagenome</name>
    <dbReference type="NCBI Taxonomy" id="652676"/>
    <lineage>
        <taxon>unclassified sequences</taxon>
        <taxon>metagenomes</taxon>
        <taxon>ecological metagenomes</taxon>
    </lineage>
</organism>